<dbReference type="Proteomes" id="UP001165405">
    <property type="component" value="Unassembled WGS sequence"/>
</dbReference>
<sequence length="398" mass="40813">MTQARPLEESARSRILAAAMRRALVLAAQGPPHGPNPRVGCVILAPDGSVVAEGFHRGAGTLHAEAAALANARDVDLRGTTAVVTLEPCAHHGRTPPCADALLEAGVAEVHVAVVDPNPTAAGGAARLRDAGVRVETGLLADAGEELLRPWLHAVRTGRPYVTLKLATSLDGRVAAPDGTSRWITGPQARAHAHTVRAQVDAIAVGTGTALADDPSLTARVPEVAEGHDGGDAHQPLRVVVGHRALPDDARLRGPGGELLHLATHDPAEVLAALAARDVRHLLVEGGPVLATAFLTAGLVDELHAYVAPVLLGAGATAVGDLGITTIGDAARFETHEVRRLGDDVLVVARAARRAAADGTTADGAADNAADSAAHAPATRRTNEPDGMPHAHPTKEDH</sequence>
<feature type="binding site" evidence="16">
    <location>
        <position position="209"/>
    </location>
    <ligand>
        <name>NADP(+)</name>
        <dbReference type="ChEBI" id="CHEBI:58349"/>
    </ligand>
</feature>
<feature type="binding site" evidence="17">
    <location>
        <position position="98"/>
    </location>
    <ligand>
        <name>Zn(2+)</name>
        <dbReference type="ChEBI" id="CHEBI:29105"/>
        <note>catalytic</note>
    </ligand>
</feature>
<comment type="caution">
    <text evidence="20">The sequence shown here is derived from an EMBL/GenBank/DDBJ whole genome shotgun (WGS) entry which is preliminary data.</text>
</comment>
<feature type="binding site" evidence="16">
    <location>
        <position position="220"/>
    </location>
    <ligand>
        <name>substrate</name>
    </ligand>
</feature>
<dbReference type="EC" id="3.5.4.26" evidence="14"/>
<dbReference type="GO" id="GO:0008835">
    <property type="term" value="F:diaminohydroxyphosphoribosylaminopyrimidine deaminase activity"/>
    <property type="evidence" value="ECO:0007669"/>
    <property type="project" value="UniProtKB-EC"/>
</dbReference>
<feature type="binding site" evidence="16">
    <location>
        <position position="285"/>
    </location>
    <ligand>
        <name>substrate</name>
    </ligand>
</feature>
<dbReference type="Pfam" id="PF00383">
    <property type="entry name" value="dCMP_cyt_deam_1"/>
    <property type="match status" value="1"/>
</dbReference>
<evidence type="ECO:0000256" key="7">
    <source>
        <dbReference type="ARBA" id="ARBA00022723"/>
    </source>
</evidence>
<dbReference type="InterPro" id="IPR024072">
    <property type="entry name" value="DHFR-like_dom_sf"/>
</dbReference>
<proteinExistence type="inferred from homology"/>
<comment type="similarity">
    <text evidence="5 14">In the C-terminal section; belongs to the HTP reductase family.</text>
</comment>
<evidence type="ECO:0000256" key="15">
    <source>
        <dbReference type="PIRSR" id="PIRSR006769-1"/>
    </source>
</evidence>
<reference evidence="20" key="1">
    <citation type="submission" date="2022-01" db="EMBL/GenBank/DDBJ databases">
        <title>Antribacter sp. nov., isolated from Guizhou of China.</title>
        <authorList>
            <person name="Chengliang C."/>
            <person name="Ya Z."/>
        </authorList>
    </citation>
    <scope>NUCLEOTIDE SEQUENCE</scope>
    <source>
        <strain evidence="20">KLBMP 9083</strain>
    </source>
</reference>
<evidence type="ECO:0000256" key="3">
    <source>
        <dbReference type="ARBA" id="ARBA00004910"/>
    </source>
</evidence>
<dbReference type="PROSITE" id="PS51747">
    <property type="entry name" value="CYT_DCMP_DEAMINASES_2"/>
    <property type="match status" value="1"/>
</dbReference>
<dbReference type="EC" id="1.1.1.193" evidence="14"/>
<dbReference type="InterPro" id="IPR016192">
    <property type="entry name" value="APOBEC/CMP_deaminase_Zn-bd"/>
</dbReference>
<dbReference type="InterPro" id="IPR002734">
    <property type="entry name" value="RibDG_C"/>
</dbReference>
<evidence type="ECO:0000256" key="13">
    <source>
        <dbReference type="ARBA" id="ARBA00049886"/>
    </source>
</evidence>
<feature type="binding site" evidence="16">
    <location>
        <position position="167"/>
    </location>
    <ligand>
        <name>substrate</name>
    </ligand>
</feature>
<evidence type="ECO:0000256" key="4">
    <source>
        <dbReference type="ARBA" id="ARBA00005259"/>
    </source>
</evidence>
<feature type="region of interest" description="Disordered" evidence="18">
    <location>
        <begin position="357"/>
        <end position="398"/>
    </location>
</feature>
<evidence type="ECO:0000256" key="5">
    <source>
        <dbReference type="ARBA" id="ARBA00007417"/>
    </source>
</evidence>
<evidence type="ECO:0000256" key="9">
    <source>
        <dbReference type="ARBA" id="ARBA00022857"/>
    </source>
</evidence>
<dbReference type="PIRSF" id="PIRSF006769">
    <property type="entry name" value="RibD"/>
    <property type="match status" value="1"/>
</dbReference>
<evidence type="ECO:0000256" key="10">
    <source>
        <dbReference type="ARBA" id="ARBA00023002"/>
    </source>
</evidence>
<comment type="catalytic activity">
    <reaction evidence="12 14">
        <text>5-amino-6-(5-phospho-D-ribitylamino)uracil + NADP(+) = 5-amino-6-(5-phospho-D-ribosylamino)uracil + NADPH + H(+)</text>
        <dbReference type="Rhea" id="RHEA:17845"/>
        <dbReference type="ChEBI" id="CHEBI:15378"/>
        <dbReference type="ChEBI" id="CHEBI:57783"/>
        <dbReference type="ChEBI" id="CHEBI:58349"/>
        <dbReference type="ChEBI" id="CHEBI:58421"/>
        <dbReference type="ChEBI" id="CHEBI:58453"/>
        <dbReference type="EC" id="1.1.1.193"/>
    </reaction>
</comment>
<keyword evidence="9 14" id="KW-0521">NADP</keyword>
<keyword evidence="10 14" id="KW-0560">Oxidoreductase</keyword>
<protein>
    <recommendedName>
        <fullName evidence="14">Riboflavin biosynthesis protein RibD</fullName>
    </recommendedName>
    <domain>
        <recommendedName>
            <fullName evidence="14">Diaminohydroxyphosphoribosylaminopyrimidine deaminase</fullName>
            <shortName evidence="14">DRAP deaminase</shortName>
            <ecNumber evidence="14">3.5.4.26</ecNumber>
        </recommendedName>
        <alternativeName>
            <fullName evidence="14">Riboflavin-specific deaminase</fullName>
        </alternativeName>
    </domain>
    <domain>
        <recommendedName>
            <fullName evidence="14">5-amino-6-(5-phosphoribosylamino)uracil reductase</fullName>
            <ecNumber evidence="14">1.1.1.193</ecNumber>
        </recommendedName>
        <alternativeName>
            <fullName evidence="14">HTP reductase</fullName>
        </alternativeName>
    </domain>
</protein>
<comment type="cofactor">
    <cofactor evidence="14 17">
        <name>Zn(2+)</name>
        <dbReference type="ChEBI" id="CHEBI:29105"/>
    </cofactor>
    <text evidence="14 17">Binds 1 zinc ion.</text>
</comment>
<dbReference type="EMBL" id="JAKGSG010000023">
    <property type="protein sequence ID" value="MCF4120767.1"/>
    <property type="molecule type" value="Genomic_DNA"/>
</dbReference>
<keyword evidence="11" id="KW-0511">Multifunctional enzyme</keyword>
<feature type="binding site" evidence="17">
    <location>
        <position position="63"/>
    </location>
    <ligand>
        <name>Zn(2+)</name>
        <dbReference type="ChEBI" id="CHEBI:29105"/>
        <note>catalytic</note>
    </ligand>
</feature>
<evidence type="ECO:0000256" key="17">
    <source>
        <dbReference type="PIRSR" id="PIRSR006769-3"/>
    </source>
</evidence>
<keyword evidence="8 14" id="KW-0862">Zinc</keyword>
<keyword evidence="21" id="KW-1185">Reference proteome</keyword>
<dbReference type="RefSeq" id="WP_236088538.1">
    <property type="nucleotide sequence ID" value="NZ_JAKGSG010000023.1"/>
</dbReference>
<dbReference type="SUPFAM" id="SSF53597">
    <property type="entry name" value="Dihydrofolate reductase-like"/>
    <property type="match status" value="1"/>
</dbReference>
<evidence type="ECO:0000256" key="1">
    <source>
        <dbReference type="ARBA" id="ARBA00002151"/>
    </source>
</evidence>
<name>A0AA41U8S1_9MICO</name>
<evidence type="ECO:0000256" key="14">
    <source>
        <dbReference type="PIRNR" id="PIRNR006769"/>
    </source>
</evidence>
<dbReference type="NCBIfam" id="TIGR00326">
    <property type="entry name" value="eubact_ribD"/>
    <property type="match status" value="1"/>
</dbReference>
<dbReference type="PANTHER" id="PTHR38011:SF7">
    <property type="entry name" value="2,5-DIAMINO-6-RIBOSYLAMINO-4(3H)-PYRIMIDINONE 5'-PHOSPHATE REDUCTASE"/>
    <property type="match status" value="1"/>
</dbReference>
<dbReference type="CDD" id="cd01284">
    <property type="entry name" value="Riboflavin_deaminase-reductase"/>
    <property type="match status" value="1"/>
</dbReference>
<dbReference type="AlphaFoldDB" id="A0AA41U8S1"/>
<feature type="binding site" evidence="16">
    <location>
        <position position="197"/>
    </location>
    <ligand>
        <name>substrate</name>
    </ligand>
</feature>
<evidence type="ECO:0000256" key="16">
    <source>
        <dbReference type="PIRSR" id="PIRSR006769-2"/>
    </source>
</evidence>
<evidence type="ECO:0000256" key="2">
    <source>
        <dbReference type="ARBA" id="ARBA00004882"/>
    </source>
</evidence>
<feature type="compositionally biased region" description="Basic and acidic residues" evidence="18">
    <location>
        <begin position="381"/>
        <end position="398"/>
    </location>
</feature>
<organism evidence="20 21">
    <name type="scientific">Antribacter soli</name>
    <dbReference type="NCBI Taxonomy" id="2910976"/>
    <lineage>
        <taxon>Bacteria</taxon>
        <taxon>Bacillati</taxon>
        <taxon>Actinomycetota</taxon>
        <taxon>Actinomycetes</taxon>
        <taxon>Micrococcales</taxon>
        <taxon>Promicromonosporaceae</taxon>
        <taxon>Antribacter</taxon>
    </lineage>
</organism>
<evidence type="ECO:0000259" key="19">
    <source>
        <dbReference type="PROSITE" id="PS51747"/>
    </source>
</evidence>
<evidence type="ECO:0000256" key="11">
    <source>
        <dbReference type="ARBA" id="ARBA00023268"/>
    </source>
</evidence>
<dbReference type="PROSITE" id="PS00903">
    <property type="entry name" value="CYT_DCMP_DEAMINASES_1"/>
    <property type="match status" value="1"/>
</dbReference>
<accession>A0AA41U8S1</accession>
<dbReference type="Gene3D" id="3.40.140.10">
    <property type="entry name" value="Cytidine Deaminase, domain 2"/>
    <property type="match status" value="1"/>
</dbReference>
<evidence type="ECO:0000256" key="8">
    <source>
        <dbReference type="ARBA" id="ARBA00022833"/>
    </source>
</evidence>
<comment type="catalytic activity">
    <reaction evidence="13 14">
        <text>2,5-diamino-6-hydroxy-4-(5-phosphoribosylamino)-pyrimidine + H2O + H(+) = 5-amino-6-(5-phospho-D-ribosylamino)uracil + NH4(+)</text>
        <dbReference type="Rhea" id="RHEA:21868"/>
        <dbReference type="ChEBI" id="CHEBI:15377"/>
        <dbReference type="ChEBI" id="CHEBI:15378"/>
        <dbReference type="ChEBI" id="CHEBI:28938"/>
        <dbReference type="ChEBI" id="CHEBI:58453"/>
        <dbReference type="ChEBI" id="CHEBI:58614"/>
        <dbReference type="EC" id="3.5.4.26"/>
    </reaction>
</comment>
<dbReference type="GO" id="GO:0008703">
    <property type="term" value="F:5-amino-6-(5-phosphoribosylamino)uracil reductase activity"/>
    <property type="evidence" value="ECO:0007669"/>
    <property type="project" value="UniProtKB-EC"/>
</dbReference>
<feature type="binding site" evidence="16">
    <location>
        <position position="217"/>
    </location>
    <ligand>
        <name>substrate</name>
    </ligand>
</feature>
<evidence type="ECO:0000313" key="21">
    <source>
        <dbReference type="Proteomes" id="UP001165405"/>
    </source>
</evidence>
<keyword evidence="14 20" id="KW-0378">Hydrolase</keyword>
<keyword evidence="7 14" id="KW-0479">Metal-binding</keyword>
<dbReference type="PANTHER" id="PTHR38011">
    <property type="entry name" value="DIHYDROFOLATE REDUCTASE FAMILY PROTEIN (AFU_ORTHOLOGUE AFUA_8G06820)"/>
    <property type="match status" value="1"/>
</dbReference>
<comment type="pathway">
    <text evidence="3 14">Cofactor biosynthesis; riboflavin biosynthesis; 5-amino-6-(D-ribitylamino)uracil from GTP: step 3/4.</text>
</comment>
<dbReference type="InterPro" id="IPR002125">
    <property type="entry name" value="CMP_dCMP_dom"/>
</dbReference>
<feature type="binding site" evidence="16">
    <location>
        <position position="183"/>
    </location>
    <ligand>
        <name>substrate</name>
    </ligand>
</feature>
<evidence type="ECO:0000256" key="6">
    <source>
        <dbReference type="ARBA" id="ARBA00022619"/>
    </source>
</evidence>
<keyword evidence="6 14" id="KW-0686">Riboflavin biosynthesis</keyword>
<dbReference type="Pfam" id="PF01872">
    <property type="entry name" value="RibD_C"/>
    <property type="match status" value="1"/>
</dbReference>
<comment type="similarity">
    <text evidence="4 14">In the N-terminal section; belongs to the cytidine and deoxycytidylate deaminase family.</text>
</comment>
<dbReference type="SUPFAM" id="SSF53927">
    <property type="entry name" value="Cytidine deaminase-like"/>
    <property type="match status" value="1"/>
</dbReference>
<evidence type="ECO:0000256" key="12">
    <source>
        <dbReference type="ARBA" id="ARBA00049861"/>
    </source>
</evidence>
<feature type="binding site" evidence="16">
    <location>
        <begin position="287"/>
        <end position="293"/>
    </location>
    <ligand>
        <name>NADP(+)</name>
        <dbReference type="ChEBI" id="CHEBI:58349"/>
    </ligand>
</feature>
<dbReference type="GO" id="GO:0008270">
    <property type="term" value="F:zinc ion binding"/>
    <property type="evidence" value="ECO:0007669"/>
    <property type="project" value="InterPro"/>
</dbReference>
<feature type="active site" description="Proton donor" evidence="15">
    <location>
        <position position="65"/>
    </location>
</feature>
<dbReference type="InterPro" id="IPR050765">
    <property type="entry name" value="Riboflavin_Biosynth_HTPR"/>
</dbReference>
<comment type="pathway">
    <text evidence="2 14">Cofactor biosynthesis; riboflavin biosynthesis; 5-amino-6-(D-ribitylamino)uracil from GTP: step 2/4.</text>
</comment>
<dbReference type="InterPro" id="IPR016193">
    <property type="entry name" value="Cytidine_deaminase-like"/>
</dbReference>
<evidence type="ECO:0000313" key="20">
    <source>
        <dbReference type="EMBL" id="MCF4120767.1"/>
    </source>
</evidence>
<dbReference type="Gene3D" id="3.40.430.10">
    <property type="entry name" value="Dihydrofolate Reductase, subunit A"/>
    <property type="match status" value="2"/>
</dbReference>
<feature type="compositionally biased region" description="Low complexity" evidence="18">
    <location>
        <begin position="357"/>
        <end position="380"/>
    </location>
</feature>
<feature type="domain" description="CMP/dCMP-type deaminase" evidence="19">
    <location>
        <begin position="14"/>
        <end position="136"/>
    </location>
</feature>
<feature type="binding site" evidence="16">
    <location>
        <position position="213"/>
    </location>
    <ligand>
        <name>NADP(+)</name>
        <dbReference type="ChEBI" id="CHEBI:58349"/>
    </ligand>
</feature>
<evidence type="ECO:0000256" key="18">
    <source>
        <dbReference type="SAM" id="MobiDB-lite"/>
    </source>
</evidence>
<feature type="binding site" evidence="16">
    <location>
        <position position="181"/>
    </location>
    <ligand>
        <name>substrate</name>
    </ligand>
</feature>
<comment type="function">
    <text evidence="1 14">Converts 2,5-diamino-6-(ribosylamino)-4(3h)-pyrimidinone 5'-phosphate into 5-amino-6-(ribosylamino)-2,4(1h,3h)-pyrimidinedione 5'-phosphate.</text>
</comment>
<feature type="binding site" evidence="17">
    <location>
        <position position="89"/>
    </location>
    <ligand>
        <name>Zn(2+)</name>
        <dbReference type="ChEBI" id="CHEBI:29105"/>
        <note>catalytic</note>
    </ligand>
</feature>
<gene>
    <name evidence="20" type="primary">ribD</name>
    <name evidence="20" type="ORF">L1785_07230</name>
</gene>
<dbReference type="InterPro" id="IPR004794">
    <property type="entry name" value="Eubact_RibD"/>
</dbReference>
<dbReference type="GO" id="GO:0009231">
    <property type="term" value="P:riboflavin biosynthetic process"/>
    <property type="evidence" value="ECO:0007669"/>
    <property type="project" value="UniProtKB-KW"/>
</dbReference>